<protein>
    <submittedName>
        <fullName evidence="1">Uncharacterized protein</fullName>
    </submittedName>
</protein>
<sequence>MVHFVKESFQVDIHNVLIAIIPACILRFKQEEFQFFYAAYFKVST</sequence>
<evidence type="ECO:0000313" key="2">
    <source>
        <dbReference type="Proteomes" id="UP001338309"/>
    </source>
</evidence>
<name>A0ABQ6PPQ7_9BACT</name>
<proteinExistence type="predicted"/>
<reference evidence="1 2" key="1">
    <citation type="submission" date="2023-08" db="EMBL/GenBank/DDBJ databases">
        <title>Draft genome sequence of Algoriphagus confluentis.</title>
        <authorList>
            <person name="Takatani N."/>
            <person name="Hosokawa M."/>
            <person name="Sawabe T."/>
        </authorList>
    </citation>
    <scope>NUCLEOTIDE SEQUENCE [LARGE SCALE GENOMIC DNA]</scope>
    <source>
        <strain evidence="1 2">NBRC 111222</strain>
    </source>
</reference>
<organism evidence="1 2">
    <name type="scientific">Algoriphagus confluentis</name>
    <dbReference type="NCBI Taxonomy" id="1697556"/>
    <lineage>
        <taxon>Bacteria</taxon>
        <taxon>Pseudomonadati</taxon>
        <taxon>Bacteroidota</taxon>
        <taxon>Cytophagia</taxon>
        <taxon>Cytophagales</taxon>
        <taxon>Cyclobacteriaceae</taxon>
        <taxon>Algoriphagus</taxon>
    </lineage>
</organism>
<dbReference type="Proteomes" id="UP001338309">
    <property type="component" value="Unassembled WGS sequence"/>
</dbReference>
<keyword evidence="2" id="KW-1185">Reference proteome</keyword>
<comment type="caution">
    <text evidence="1">The sequence shown here is derived from an EMBL/GenBank/DDBJ whole genome shotgun (WGS) entry which is preliminary data.</text>
</comment>
<accession>A0ABQ6PPQ7</accession>
<evidence type="ECO:0000313" key="1">
    <source>
        <dbReference type="EMBL" id="GMQ29930.1"/>
    </source>
</evidence>
<gene>
    <name evidence="1" type="ORF">Aconfl_25730</name>
</gene>
<dbReference type="EMBL" id="BTPD01000008">
    <property type="protein sequence ID" value="GMQ29930.1"/>
    <property type="molecule type" value="Genomic_DNA"/>
</dbReference>